<dbReference type="PROSITE" id="PS51900">
    <property type="entry name" value="CB"/>
    <property type="match status" value="1"/>
</dbReference>
<evidence type="ECO:0000259" key="7">
    <source>
        <dbReference type="PROSITE" id="PS51900"/>
    </source>
</evidence>
<protein>
    <submittedName>
        <fullName evidence="8">Site-specific recombinase XerD</fullName>
    </submittedName>
</protein>
<dbReference type="InterPro" id="IPR011010">
    <property type="entry name" value="DNA_brk_join_enz"/>
</dbReference>
<dbReference type="InterPro" id="IPR050090">
    <property type="entry name" value="Tyrosine_recombinase_XerCD"/>
</dbReference>
<dbReference type="PANTHER" id="PTHR30349:SF41">
    <property type="entry name" value="INTEGRASE_RECOMBINASE PROTEIN MJ0367-RELATED"/>
    <property type="match status" value="1"/>
</dbReference>
<keyword evidence="3 5" id="KW-0238">DNA-binding</keyword>
<reference evidence="8 9" key="1">
    <citation type="submission" date="2019-03" db="EMBL/GenBank/DDBJ databases">
        <title>Freshwater and sediment microbial communities from various areas in North America, analyzing microbe dynamics in response to fracking.</title>
        <authorList>
            <person name="Lamendella R."/>
        </authorList>
    </citation>
    <scope>NUCLEOTIDE SEQUENCE [LARGE SCALE GENOMIC DNA]</scope>
    <source>
        <strain evidence="8 9">18_TX</strain>
    </source>
</reference>
<dbReference type="Pfam" id="PF02899">
    <property type="entry name" value="Phage_int_SAM_1"/>
    <property type="match status" value="1"/>
</dbReference>
<dbReference type="SUPFAM" id="SSF56349">
    <property type="entry name" value="DNA breaking-rejoining enzymes"/>
    <property type="match status" value="1"/>
</dbReference>
<dbReference type="GO" id="GO:0003677">
    <property type="term" value="F:DNA binding"/>
    <property type="evidence" value="ECO:0007669"/>
    <property type="project" value="UniProtKB-UniRule"/>
</dbReference>
<comment type="caution">
    <text evidence="8">The sequence shown here is derived from an EMBL/GenBank/DDBJ whole genome shotgun (WGS) entry which is preliminary data.</text>
</comment>
<evidence type="ECO:0000256" key="4">
    <source>
        <dbReference type="ARBA" id="ARBA00023172"/>
    </source>
</evidence>
<feature type="domain" description="Tyr recombinase" evidence="6">
    <location>
        <begin position="422"/>
        <end position="622"/>
    </location>
</feature>
<evidence type="ECO:0000256" key="5">
    <source>
        <dbReference type="PROSITE-ProRule" id="PRU01248"/>
    </source>
</evidence>
<evidence type="ECO:0000256" key="1">
    <source>
        <dbReference type="ARBA" id="ARBA00008857"/>
    </source>
</evidence>
<dbReference type="Gene3D" id="1.10.443.10">
    <property type="entry name" value="Intergrase catalytic core"/>
    <property type="match status" value="1"/>
</dbReference>
<dbReference type="InterPro" id="IPR002104">
    <property type="entry name" value="Integrase_catalytic"/>
</dbReference>
<dbReference type="Pfam" id="PF00589">
    <property type="entry name" value="Phage_integrase"/>
    <property type="match status" value="1"/>
</dbReference>
<keyword evidence="9" id="KW-1185">Reference proteome</keyword>
<evidence type="ECO:0000256" key="2">
    <source>
        <dbReference type="ARBA" id="ARBA00022908"/>
    </source>
</evidence>
<proteinExistence type="inferred from homology"/>
<keyword evidence="2" id="KW-0229">DNA integration</keyword>
<dbReference type="PROSITE" id="PS51898">
    <property type="entry name" value="TYR_RECOMBINASE"/>
    <property type="match status" value="1"/>
</dbReference>
<dbReference type="Gene3D" id="1.10.150.130">
    <property type="match status" value="1"/>
</dbReference>
<dbReference type="AlphaFoldDB" id="A0A4R6NWI8"/>
<dbReference type="InterPro" id="IPR010998">
    <property type="entry name" value="Integrase_recombinase_N"/>
</dbReference>
<evidence type="ECO:0000256" key="3">
    <source>
        <dbReference type="ARBA" id="ARBA00023125"/>
    </source>
</evidence>
<organism evidence="8 9">
    <name type="scientific">Idiomarina aquatica</name>
    <dbReference type="NCBI Taxonomy" id="1327752"/>
    <lineage>
        <taxon>Bacteria</taxon>
        <taxon>Pseudomonadati</taxon>
        <taxon>Pseudomonadota</taxon>
        <taxon>Gammaproteobacteria</taxon>
        <taxon>Alteromonadales</taxon>
        <taxon>Idiomarinaceae</taxon>
        <taxon>Idiomarina</taxon>
    </lineage>
</organism>
<dbReference type="InterPro" id="IPR013762">
    <property type="entry name" value="Integrase-like_cat_sf"/>
</dbReference>
<evidence type="ECO:0000313" key="8">
    <source>
        <dbReference type="EMBL" id="TDP26786.1"/>
    </source>
</evidence>
<dbReference type="GO" id="GO:0006310">
    <property type="term" value="P:DNA recombination"/>
    <property type="evidence" value="ECO:0007669"/>
    <property type="project" value="UniProtKB-KW"/>
</dbReference>
<feature type="domain" description="Core-binding (CB)" evidence="7">
    <location>
        <begin position="313"/>
        <end position="398"/>
    </location>
</feature>
<name>A0A4R6NWI8_9GAMM</name>
<gene>
    <name evidence="8" type="ORF">DEU29_1452</name>
</gene>
<dbReference type="PANTHER" id="PTHR30349">
    <property type="entry name" value="PHAGE INTEGRASE-RELATED"/>
    <property type="match status" value="1"/>
</dbReference>
<dbReference type="Proteomes" id="UP000295531">
    <property type="component" value="Unassembled WGS sequence"/>
</dbReference>
<dbReference type="InterPro" id="IPR044068">
    <property type="entry name" value="CB"/>
</dbReference>
<dbReference type="InterPro" id="IPR004107">
    <property type="entry name" value="Integrase_SAM-like_N"/>
</dbReference>
<keyword evidence="4" id="KW-0233">DNA recombination</keyword>
<dbReference type="OrthoDB" id="9795573at2"/>
<evidence type="ECO:0000259" key="6">
    <source>
        <dbReference type="PROSITE" id="PS51898"/>
    </source>
</evidence>
<sequence length="751" mass="85420">MIANPKLEPQQDLSTEDSSSVRVKAIKAVHRIINGTQERVGKKVKLTFKSIAKEAQISPTELLEGFSDVMDYVQSLKHQPESRVTPHAVNARNRCNDAIDRILEGNPLTISKSANLNVANVAKEADIDDSYIYQALPDILNRVHELKKGQVFGNKETNALLVKTLDQMIQDGREITVKNVCRAAGLNKSFDNAIRKTYPDVHKKIREAIHKQSVEKRALERTELLAAIERLKTGKPVNVDPLPKGFLLSIKKLMQESGIHESTIARYHKDIADICLNTRIESNEYSWVISDEEREKLGGAPNVRLNFGSIEQCWMRDAAKEFITSCMMSRSSSTLQSNLQALRMFSEALNEIHPNIEPNKIDRKIITDVLFLWRKRDVTTSTIKRRMSALRQFFEWCIETGAVKFQSVVLMKDTDYPKIEKNLPRFIPEKVMAQLNANIDGLSPPVMRLFLVLQEVGMRISECIGLKYDCIYPDKDGDYFIKYYQFKMKKEHVVPISKELVSVIKEQQASVIEDFNKKLAILFPTPPLQNCKKRRYVRAGKTWSQGTLIKHLNVLAKERSITGEDGEIYHFSFHPFRHTVATRMINNGVPQHIVQRYLGHETPTMTSVYAHIMDQTLKKEFASFQGKMVDNNGKVYEAEEVVTSLAEGLDANELDNQWLKKNIAVQSLPNGLCSLPIVQGGCPHANACLTCPNFRTDHRYLPQHKAQLNKTEKIIATCKANGWQRQLEMNETLKQSLVNIIEPLEAVNNDS</sequence>
<comment type="similarity">
    <text evidence="1">Belongs to the 'phage' integrase family.</text>
</comment>
<dbReference type="RefSeq" id="WP_133540973.1">
    <property type="nucleotide sequence ID" value="NZ_SNXI01000045.1"/>
</dbReference>
<dbReference type="GO" id="GO:0015074">
    <property type="term" value="P:DNA integration"/>
    <property type="evidence" value="ECO:0007669"/>
    <property type="project" value="UniProtKB-KW"/>
</dbReference>
<evidence type="ECO:0000313" key="9">
    <source>
        <dbReference type="Proteomes" id="UP000295531"/>
    </source>
</evidence>
<accession>A0A4R6NWI8</accession>
<dbReference type="EMBL" id="SNXI01000045">
    <property type="protein sequence ID" value="TDP26786.1"/>
    <property type="molecule type" value="Genomic_DNA"/>
</dbReference>